<evidence type="ECO:0000256" key="1">
    <source>
        <dbReference type="SAM" id="Phobius"/>
    </source>
</evidence>
<dbReference type="STRING" id="1324314.BVG16_13770"/>
<proteinExistence type="predicted"/>
<feature type="domain" description="Phage tail tape measure protein" evidence="2">
    <location>
        <begin position="94"/>
        <end position="217"/>
    </location>
</feature>
<dbReference type="Pfam" id="PF10145">
    <property type="entry name" value="PhageMin_Tail"/>
    <property type="match status" value="1"/>
</dbReference>
<evidence type="ECO:0000259" key="2">
    <source>
        <dbReference type="Pfam" id="PF10145"/>
    </source>
</evidence>
<dbReference type="OrthoDB" id="90760at2"/>
<organism evidence="3 4">
    <name type="scientific">Paenibacillus selenitireducens</name>
    <dbReference type="NCBI Taxonomy" id="1324314"/>
    <lineage>
        <taxon>Bacteria</taxon>
        <taxon>Bacillati</taxon>
        <taxon>Bacillota</taxon>
        <taxon>Bacilli</taxon>
        <taxon>Bacillales</taxon>
        <taxon>Paenibacillaceae</taxon>
        <taxon>Paenibacillus</taxon>
    </lineage>
</organism>
<keyword evidence="1" id="KW-0472">Membrane</keyword>
<name>A0A1T2XCF8_9BACL</name>
<keyword evidence="1" id="KW-1133">Transmembrane helix</keyword>
<sequence length="246" mass="26731">MGVIGNLMFAVGFKVGDSALKKVDKQMTGLKDNWTKVGIATAAVGTAIIGVGVAALSASSDFNKSMASIQMATGQTADQMEATKDVAKNLYKQNFGENWQLLSDAIAVTTQITQQHGKELENTTRNALLFQEAFKKDIPESIKTTDTMMRQFGITSDDSFNLLAQGQQKGLDKSGELLDTANEYANQFKALGFSADEMFDTLAAGSENGAFNLDKVGYTAHYKLLYLLGRLMLILNQIICKRICLI</sequence>
<comment type="caution">
    <text evidence="3">The sequence shown here is derived from an EMBL/GenBank/DDBJ whole genome shotgun (WGS) entry which is preliminary data.</text>
</comment>
<protein>
    <recommendedName>
        <fullName evidence="2">Phage tail tape measure protein domain-containing protein</fullName>
    </recommendedName>
</protein>
<evidence type="ECO:0000313" key="3">
    <source>
        <dbReference type="EMBL" id="OPA77515.1"/>
    </source>
</evidence>
<accession>A0A1T2XCF8</accession>
<reference evidence="3 4" key="1">
    <citation type="submission" date="2017-01" db="EMBL/GenBank/DDBJ databases">
        <title>Genome analysis of Paenibacillus selenitrireducens ES3-24.</title>
        <authorList>
            <person name="Xu D."/>
            <person name="Yao R."/>
            <person name="Zheng S."/>
        </authorList>
    </citation>
    <scope>NUCLEOTIDE SEQUENCE [LARGE SCALE GENOMIC DNA]</scope>
    <source>
        <strain evidence="3 4">ES3-24</strain>
    </source>
</reference>
<feature type="transmembrane region" description="Helical" evidence="1">
    <location>
        <begin position="37"/>
        <end position="58"/>
    </location>
</feature>
<dbReference type="EMBL" id="MSZX01000005">
    <property type="protein sequence ID" value="OPA77515.1"/>
    <property type="molecule type" value="Genomic_DNA"/>
</dbReference>
<dbReference type="RefSeq" id="WP_078499255.1">
    <property type="nucleotide sequence ID" value="NZ_MSZX01000005.1"/>
</dbReference>
<dbReference type="Proteomes" id="UP000190188">
    <property type="component" value="Unassembled WGS sequence"/>
</dbReference>
<keyword evidence="4" id="KW-1185">Reference proteome</keyword>
<evidence type="ECO:0000313" key="4">
    <source>
        <dbReference type="Proteomes" id="UP000190188"/>
    </source>
</evidence>
<gene>
    <name evidence="3" type="ORF">BVG16_13770</name>
</gene>
<dbReference type="AlphaFoldDB" id="A0A1T2XCF8"/>
<keyword evidence="1" id="KW-0812">Transmembrane</keyword>
<dbReference type="InterPro" id="IPR010090">
    <property type="entry name" value="Phage_tape_meas"/>
</dbReference>